<sequence>MAGCGRKARAVKVFVATRGSKILVDDLTAPDPKNVAKPKSTTPNFLSSQQLAERLKDIAAILQERGQELSPQDSARLALQALAKMCSQQFAAVVNSYNKKVQELTAQLDAEKTRGVALAYEIEQERAKVVAAQQSEMTAKGEAVGLLGVQLGVEFLHLLIEGVDNRKLLQAHFGKGLQGQARAILRAQLLAPLLENSRDILKALRQLLAGEEIWRCRLGLRHVLWVGCGQVIHQNLGTTKAQQRP</sequence>
<keyword evidence="2" id="KW-1185">Reference proteome</keyword>
<proteinExistence type="predicted"/>
<organism evidence="1 2">
    <name type="scientific">Gonium pectorale</name>
    <name type="common">Green alga</name>
    <dbReference type="NCBI Taxonomy" id="33097"/>
    <lineage>
        <taxon>Eukaryota</taxon>
        <taxon>Viridiplantae</taxon>
        <taxon>Chlorophyta</taxon>
        <taxon>core chlorophytes</taxon>
        <taxon>Chlorophyceae</taxon>
        <taxon>CS clade</taxon>
        <taxon>Chlamydomonadales</taxon>
        <taxon>Volvocaceae</taxon>
        <taxon>Gonium</taxon>
    </lineage>
</organism>
<dbReference type="AlphaFoldDB" id="A0A150GGU1"/>
<comment type="caution">
    <text evidence="1">The sequence shown here is derived from an EMBL/GenBank/DDBJ whole genome shotgun (WGS) entry which is preliminary data.</text>
</comment>
<accession>A0A150GGU1</accession>
<protein>
    <submittedName>
        <fullName evidence="1">Uncharacterized protein</fullName>
    </submittedName>
</protein>
<reference evidence="2" key="1">
    <citation type="journal article" date="2016" name="Nat. Commun.">
        <title>The Gonium pectorale genome demonstrates co-option of cell cycle regulation during the evolution of multicellularity.</title>
        <authorList>
            <person name="Hanschen E.R."/>
            <person name="Marriage T.N."/>
            <person name="Ferris P.J."/>
            <person name="Hamaji T."/>
            <person name="Toyoda A."/>
            <person name="Fujiyama A."/>
            <person name="Neme R."/>
            <person name="Noguchi H."/>
            <person name="Minakuchi Y."/>
            <person name="Suzuki M."/>
            <person name="Kawai-Toyooka H."/>
            <person name="Smith D.R."/>
            <person name="Sparks H."/>
            <person name="Anderson J."/>
            <person name="Bakaric R."/>
            <person name="Luria V."/>
            <person name="Karger A."/>
            <person name="Kirschner M.W."/>
            <person name="Durand P.M."/>
            <person name="Michod R.E."/>
            <person name="Nozaki H."/>
            <person name="Olson B.J."/>
        </authorList>
    </citation>
    <scope>NUCLEOTIDE SEQUENCE [LARGE SCALE GENOMIC DNA]</scope>
    <source>
        <strain evidence="2">NIES-2863</strain>
    </source>
</reference>
<gene>
    <name evidence="1" type="ORF">GPECTOR_23g143</name>
</gene>
<evidence type="ECO:0000313" key="1">
    <source>
        <dbReference type="EMBL" id="KXZ49058.1"/>
    </source>
</evidence>
<dbReference type="Proteomes" id="UP000075714">
    <property type="component" value="Unassembled WGS sequence"/>
</dbReference>
<evidence type="ECO:0000313" key="2">
    <source>
        <dbReference type="Proteomes" id="UP000075714"/>
    </source>
</evidence>
<dbReference type="EMBL" id="LSYV01000024">
    <property type="protein sequence ID" value="KXZ49058.1"/>
    <property type="molecule type" value="Genomic_DNA"/>
</dbReference>
<name>A0A150GGU1_GONPE</name>